<name>A0A8J9TVY7_PHATR</name>
<evidence type="ECO:0008006" key="5">
    <source>
        <dbReference type="Google" id="ProtNLM"/>
    </source>
</evidence>
<dbReference type="PRINTS" id="PR00196">
    <property type="entry name" value="ANNEXIN"/>
</dbReference>
<dbReference type="InterPro" id="IPR037104">
    <property type="entry name" value="Annexin_sf"/>
</dbReference>
<dbReference type="InterPro" id="IPR018502">
    <property type="entry name" value="Annexin_repeat"/>
</dbReference>
<dbReference type="PANTHER" id="PTHR10502:SF102">
    <property type="entry name" value="ANNEXIN B11"/>
    <property type="match status" value="1"/>
</dbReference>
<dbReference type="PROSITE" id="PS51897">
    <property type="entry name" value="ANNEXIN_2"/>
    <property type="match status" value="2"/>
</dbReference>
<dbReference type="Proteomes" id="UP000836788">
    <property type="component" value="Chromosome 5"/>
</dbReference>
<organism evidence="4">
    <name type="scientific">Phaeodactylum tricornutum</name>
    <name type="common">Diatom</name>
    <dbReference type="NCBI Taxonomy" id="2850"/>
    <lineage>
        <taxon>Eukaryota</taxon>
        <taxon>Sar</taxon>
        <taxon>Stramenopiles</taxon>
        <taxon>Ochrophyta</taxon>
        <taxon>Bacillariophyta</taxon>
        <taxon>Bacillariophyceae</taxon>
        <taxon>Bacillariophycidae</taxon>
        <taxon>Naviculales</taxon>
        <taxon>Phaeodactylaceae</taxon>
        <taxon>Phaeodactylum</taxon>
    </lineage>
</organism>
<sequence>MTIPIYPGIVKENDLSPDQGFGSEIDDLCQQIRDATKGWGANKQKVIDAIATQNITTRCKMAIRYKELFERELVDVMKKEFSGDFGVALEFLSLPSDKAECAMIRKACKGIGAQVNVVWSIVCGRTNEEMDRLKKTYFTMYNKDLGKLLASELHGDMERLVFNCLQGAEDVYDPQFHTAEKAIEEAEEIHSKGQGRWGTDGRGIFKLLCKAPPEHIENMNKAYADKYGFTLMKAMEKEMGGNVKEATIFMLGMKQKPYETIGDLIRSACVGFGTDELLLTTLLIRYQPIMSEVMSAHIEKHGKTIHDRVRSEVGGKFKDLLLQVLNTAWPEQG</sequence>
<evidence type="ECO:0000256" key="3">
    <source>
        <dbReference type="ARBA" id="ARBA00023216"/>
    </source>
</evidence>
<keyword evidence="3" id="KW-0041">Annexin</keyword>
<proteinExistence type="inferred from homology"/>
<dbReference type="GO" id="GO:0005544">
    <property type="term" value="F:calcium-dependent phospholipid binding"/>
    <property type="evidence" value="ECO:0007669"/>
    <property type="project" value="InterPro"/>
</dbReference>
<protein>
    <recommendedName>
        <fullName evidence="5">Annexin</fullName>
    </recommendedName>
</protein>
<dbReference type="Gene3D" id="1.10.220.10">
    <property type="entry name" value="Annexin"/>
    <property type="match status" value="4"/>
</dbReference>
<keyword evidence="2" id="KW-0677">Repeat</keyword>
<reference evidence="4" key="1">
    <citation type="submission" date="2022-02" db="EMBL/GenBank/DDBJ databases">
        <authorList>
            <person name="Giguere J D."/>
        </authorList>
    </citation>
    <scope>NUCLEOTIDE SEQUENCE</scope>
    <source>
        <strain evidence="4">CCAP 1055/1</strain>
    </source>
</reference>
<comment type="similarity">
    <text evidence="1">Belongs to the annexin family.</text>
</comment>
<dbReference type="PANTHER" id="PTHR10502">
    <property type="entry name" value="ANNEXIN"/>
    <property type="match status" value="1"/>
</dbReference>
<dbReference type="SMART" id="SM00335">
    <property type="entry name" value="ANX"/>
    <property type="match status" value="4"/>
</dbReference>
<dbReference type="GO" id="GO:0005886">
    <property type="term" value="C:plasma membrane"/>
    <property type="evidence" value="ECO:0007669"/>
    <property type="project" value="TreeGrafter"/>
</dbReference>
<dbReference type="EMBL" id="OU594946">
    <property type="protein sequence ID" value="CAG9290146.1"/>
    <property type="molecule type" value="Genomic_DNA"/>
</dbReference>
<dbReference type="AlphaFoldDB" id="A0A8J9TVY7"/>
<evidence type="ECO:0000256" key="2">
    <source>
        <dbReference type="ARBA" id="ARBA00022737"/>
    </source>
</evidence>
<evidence type="ECO:0000256" key="1">
    <source>
        <dbReference type="ARBA" id="ARBA00007831"/>
    </source>
</evidence>
<dbReference type="InterPro" id="IPR001464">
    <property type="entry name" value="Annexin"/>
</dbReference>
<dbReference type="Pfam" id="PF00191">
    <property type="entry name" value="Annexin"/>
    <property type="match status" value="4"/>
</dbReference>
<accession>A0A8J9TVY7</accession>
<dbReference type="GO" id="GO:0005509">
    <property type="term" value="F:calcium ion binding"/>
    <property type="evidence" value="ECO:0007669"/>
    <property type="project" value="InterPro"/>
</dbReference>
<dbReference type="GO" id="GO:0005737">
    <property type="term" value="C:cytoplasm"/>
    <property type="evidence" value="ECO:0007669"/>
    <property type="project" value="TreeGrafter"/>
</dbReference>
<dbReference type="GO" id="GO:0001786">
    <property type="term" value="F:phosphatidylserine binding"/>
    <property type="evidence" value="ECO:0007669"/>
    <property type="project" value="TreeGrafter"/>
</dbReference>
<gene>
    <name evidence="4" type="ORF">PTTT1_LOCUS43876</name>
</gene>
<dbReference type="SUPFAM" id="SSF47874">
    <property type="entry name" value="Annexin"/>
    <property type="match status" value="1"/>
</dbReference>
<evidence type="ECO:0000313" key="4">
    <source>
        <dbReference type="EMBL" id="CAG9290146.1"/>
    </source>
</evidence>